<sequence>MAPPSSSSTVTSARRRDNNDKTIRLNEKPGAEGQDAAAADEPELQRDPIEIKYRDFFWTYTEEPHRTRRLAIIKAHPEVTKLCGPEPLTKYVVLLVVSTQLLCAYLLRDAAFFSLPFWATAYVIGATANQNLFLAIHEISHNLAFRSATANRLFAILANLPIGVPYSASFRPYHLTHHKSLGVDGLDTDLPTALEAVVFDSVLGKAFFCTFQIFFYALRPMCVYAVPFTWVSAANLAVQLAFDAALVRACGSRALLYLLLSSFLAGSLHPTAGHFIAEHYVYPESVADPVRQRDPDNGVPVPETFSYYGPLNWLTYNVGLHNEHHDFPAVPWTRLPELHRVAREFYRDLPQHRSWTYVIWQFIFDESVGLRCRVKRKEGGRLVGGAGAGKKQQQQRVAAVADWKQDEIEA</sequence>
<evidence type="ECO:0000256" key="2">
    <source>
        <dbReference type="ARBA" id="ARBA00006146"/>
    </source>
</evidence>
<evidence type="ECO:0000256" key="6">
    <source>
        <dbReference type="ARBA" id="ARBA00023098"/>
    </source>
</evidence>
<evidence type="ECO:0000256" key="1">
    <source>
        <dbReference type="ARBA" id="ARBA00004141"/>
    </source>
</evidence>
<evidence type="ECO:0000256" key="7">
    <source>
        <dbReference type="ARBA" id="ARBA00023136"/>
    </source>
</evidence>
<comment type="catalytic activity">
    <reaction evidence="8">
        <text>an N-acylsphinganine + 2 Fe(II)-[cytochrome b5] + O2 + 2 H(+) = an N-acylsphing-4-enine + 2 Fe(III)-[cytochrome b5] + 2 H2O</text>
        <dbReference type="Rhea" id="RHEA:46544"/>
        <dbReference type="Rhea" id="RHEA-COMP:10438"/>
        <dbReference type="Rhea" id="RHEA-COMP:10439"/>
        <dbReference type="ChEBI" id="CHEBI:15377"/>
        <dbReference type="ChEBI" id="CHEBI:15378"/>
        <dbReference type="ChEBI" id="CHEBI:15379"/>
        <dbReference type="ChEBI" id="CHEBI:29033"/>
        <dbReference type="ChEBI" id="CHEBI:29034"/>
        <dbReference type="ChEBI" id="CHEBI:31488"/>
        <dbReference type="ChEBI" id="CHEBI:52639"/>
        <dbReference type="EC" id="1.14.19.17"/>
    </reaction>
</comment>
<evidence type="ECO:0000313" key="11">
    <source>
        <dbReference type="EMBL" id="KAK7754838.1"/>
    </source>
</evidence>
<dbReference type="GO" id="GO:0016020">
    <property type="term" value="C:membrane"/>
    <property type="evidence" value="ECO:0007669"/>
    <property type="project" value="UniProtKB-SubCell"/>
</dbReference>
<evidence type="ECO:0000256" key="4">
    <source>
        <dbReference type="ARBA" id="ARBA00022989"/>
    </source>
</evidence>
<comment type="similarity">
    <text evidence="2 8">Belongs to the fatty acid desaturase type 1 family. DEGS subfamily.</text>
</comment>
<dbReference type="SMART" id="SM01269">
    <property type="entry name" value="Lipid_DES"/>
    <property type="match status" value="1"/>
</dbReference>
<comment type="subcellular location">
    <subcellularLocation>
        <location evidence="1">Membrane</location>
        <topology evidence="1">Multi-pass membrane protein</topology>
    </subcellularLocation>
</comment>
<organism evidence="11 12">
    <name type="scientific">Diatrype stigma</name>
    <dbReference type="NCBI Taxonomy" id="117547"/>
    <lineage>
        <taxon>Eukaryota</taxon>
        <taxon>Fungi</taxon>
        <taxon>Dikarya</taxon>
        <taxon>Ascomycota</taxon>
        <taxon>Pezizomycotina</taxon>
        <taxon>Sordariomycetes</taxon>
        <taxon>Xylariomycetidae</taxon>
        <taxon>Xylariales</taxon>
        <taxon>Diatrypaceae</taxon>
        <taxon>Diatrype</taxon>
    </lineage>
</organism>
<accession>A0AAN9V799</accession>
<dbReference type="CDD" id="cd03508">
    <property type="entry name" value="Delta4-sphingolipid-FADS-like"/>
    <property type="match status" value="1"/>
</dbReference>
<feature type="compositionally biased region" description="Basic and acidic residues" evidence="9">
    <location>
        <begin position="14"/>
        <end position="30"/>
    </location>
</feature>
<keyword evidence="5 8" id="KW-0560">Oxidoreductase</keyword>
<evidence type="ECO:0000256" key="8">
    <source>
        <dbReference type="PIRNR" id="PIRNR017228"/>
    </source>
</evidence>
<keyword evidence="7 8" id="KW-0472">Membrane</keyword>
<keyword evidence="12" id="KW-1185">Reference proteome</keyword>
<dbReference type="Proteomes" id="UP001320420">
    <property type="component" value="Unassembled WGS sequence"/>
</dbReference>
<dbReference type="EMBL" id="JAKJXP020000017">
    <property type="protein sequence ID" value="KAK7754838.1"/>
    <property type="molecule type" value="Genomic_DNA"/>
</dbReference>
<keyword evidence="8" id="KW-0746">Sphingolipid metabolism</keyword>
<gene>
    <name evidence="11" type="primary">DES1</name>
    <name evidence="11" type="ORF">SLS62_003152</name>
</gene>
<protein>
    <recommendedName>
        <fullName evidence="8">Sphingolipid delta(4)-desaturase</fullName>
        <ecNumber evidence="8">1.14.19.17</ecNumber>
    </recommendedName>
</protein>
<comment type="caution">
    <text evidence="11">The sequence shown here is derived from an EMBL/GenBank/DDBJ whole genome shotgun (WGS) entry which is preliminary data.</text>
</comment>
<dbReference type="PIRSF" id="PIRSF017228">
    <property type="entry name" value="Sphnglp_dlt4_des"/>
    <property type="match status" value="1"/>
</dbReference>
<evidence type="ECO:0000256" key="3">
    <source>
        <dbReference type="ARBA" id="ARBA00022692"/>
    </source>
</evidence>
<keyword evidence="3" id="KW-0812">Transmembrane</keyword>
<dbReference type="GO" id="GO:0046513">
    <property type="term" value="P:ceramide biosynthetic process"/>
    <property type="evidence" value="ECO:0007669"/>
    <property type="project" value="TreeGrafter"/>
</dbReference>
<dbReference type="PANTHER" id="PTHR12879:SF8">
    <property type="entry name" value="SPHINGOLIPID DELTA(4)-DESATURASE DES1"/>
    <property type="match status" value="1"/>
</dbReference>
<proteinExistence type="inferred from homology"/>
<dbReference type="Pfam" id="PF08557">
    <property type="entry name" value="Lipid_DES"/>
    <property type="match status" value="1"/>
</dbReference>
<feature type="region of interest" description="Disordered" evidence="9">
    <location>
        <begin position="1"/>
        <end position="41"/>
    </location>
</feature>
<dbReference type="InterPro" id="IPR011388">
    <property type="entry name" value="DES1/DES2"/>
</dbReference>
<evidence type="ECO:0000259" key="10">
    <source>
        <dbReference type="SMART" id="SM01269"/>
    </source>
</evidence>
<comment type="function">
    <text evidence="8">Delta(4)-fatty-acid desaturase which introduces a double bond at the 4-position in the long-chain base (LCB) of ceramides.</text>
</comment>
<dbReference type="PANTHER" id="PTHR12879">
    <property type="entry name" value="SPHINGOLIPID DELTA 4 DESATURASE/C-4 HYDROXYLASE PROTEIN DES2"/>
    <property type="match status" value="1"/>
</dbReference>
<dbReference type="EC" id="1.14.19.17" evidence="8"/>
<feature type="domain" description="Sphingolipid delta4-desaturase N-terminal" evidence="10">
    <location>
        <begin position="51"/>
        <end position="89"/>
    </location>
</feature>
<dbReference type="InterPro" id="IPR005804">
    <property type="entry name" value="FA_desaturase_dom"/>
</dbReference>
<evidence type="ECO:0000256" key="9">
    <source>
        <dbReference type="SAM" id="MobiDB-lite"/>
    </source>
</evidence>
<dbReference type="GO" id="GO:0042284">
    <property type="term" value="F:sphingolipid delta-4 desaturase activity"/>
    <property type="evidence" value="ECO:0007669"/>
    <property type="project" value="UniProtKB-UniRule"/>
</dbReference>
<comment type="pathway">
    <text evidence="8">Lipid metabolism; sphingolipid metabolism.</text>
</comment>
<keyword evidence="4" id="KW-1133">Transmembrane helix</keyword>
<feature type="compositionally biased region" description="Low complexity" evidence="9">
    <location>
        <begin position="1"/>
        <end position="12"/>
    </location>
</feature>
<dbReference type="InterPro" id="IPR013866">
    <property type="entry name" value="Sphingolipid_d4-desaturase_N"/>
</dbReference>
<name>A0AAN9V799_9PEZI</name>
<evidence type="ECO:0000256" key="5">
    <source>
        <dbReference type="ARBA" id="ARBA00023002"/>
    </source>
</evidence>
<dbReference type="AlphaFoldDB" id="A0AAN9V799"/>
<evidence type="ECO:0000313" key="12">
    <source>
        <dbReference type="Proteomes" id="UP001320420"/>
    </source>
</evidence>
<reference evidence="11 12" key="1">
    <citation type="submission" date="2024-02" db="EMBL/GenBank/DDBJ databases">
        <title>De novo assembly and annotation of 12 fungi associated with fruit tree decline syndrome in Ontario, Canada.</title>
        <authorList>
            <person name="Sulman M."/>
            <person name="Ellouze W."/>
            <person name="Ilyukhin E."/>
        </authorList>
    </citation>
    <scope>NUCLEOTIDE SEQUENCE [LARGE SCALE GENOMIC DNA]</scope>
    <source>
        <strain evidence="11 12">M11/M66-122</strain>
    </source>
</reference>
<keyword evidence="6 8" id="KW-0443">Lipid metabolism</keyword>
<dbReference type="Pfam" id="PF00487">
    <property type="entry name" value="FA_desaturase"/>
    <property type="match status" value="1"/>
</dbReference>